<comment type="caution">
    <text evidence="2">The sequence shown here is derived from an EMBL/GenBank/DDBJ whole genome shotgun (WGS) entry which is preliminary data.</text>
</comment>
<organism evidence="2 3">
    <name type="scientific">Candidatus Harrisonbacteria bacterium RIFCSPLOWO2_02_FULL_45_10c</name>
    <dbReference type="NCBI Taxonomy" id="1798410"/>
    <lineage>
        <taxon>Bacteria</taxon>
        <taxon>Candidatus Harrisoniibacteriota</taxon>
    </lineage>
</organism>
<keyword evidence="1" id="KW-0472">Membrane</keyword>
<name>A0A1G1ZT65_9BACT</name>
<dbReference type="Proteomes" id="UP000176284">
    <property type="component" value="Unassembled WGS sequence"/>
</dbReference>
<feature type="transmembrane region" description="Helical" evidence="1">
    <location>
        <begin position="12"/>
        <end position="42"/>
    </location>
</feature>
<dbReference type="STRING" id="1798410.A3H63_01455"/>
<accession>A0A1G1ZT65</accession>
<reference evidence="2 3" key="1">
    <citation type="journal article" date="2016" name="Nat. Commun.">
        <title>Thousands of microbial genomes shed light on interconnected biogeochemical processes in an aquifer system.</title>
        <authorList>
            <person name="Anantharaman K."/>
            <person name="Brown C.T."/>
            <person name="Hug L.A."/>
            <person name="Sharon I."/>
            <person name="Castelle C.J."/>
            <person name="Probst A.J."/>
            <person name="Thomas B.C."/>
            <person name="Singh A."/>
            <person name="Wilkins M.J."/>
            <person name="Karaoz U."/>
            <person name="Brodie E.L."/>
            <person name="Williams K.H."/>
            <person name="Hubbard S.S."/>
            <person name="Banfield J.F."/>
        </authorList>
    </citation>
    <scope>NUCLEOTIDE SEQUENCE [LARGE SCALE GENOMIC DNA]</scope>
</reference>
<proteinExistence type="predicted"/>
<dbReference type="AlphaFoldDB" id="A0A1G1ZT65"/>
<dbReference type="EMBL" id="MHJM01000019">
    <property type="protein sequence ID" value="OGY67742.1"/>
    <property type="molecule type" value="Genomic_DNA"/>
</dbReference>
<evidence type="ECO:0000313" key="3">
    <source>
        <dbReference type="Proteomes" id="UP000176284"/>
    </source>
</evidence>
<keyword evidence="1" id="KW-0812">Transmembrane</keyword>
<sequence length="145" mass="15752">MKVFNNQKKNQSGIIVLPTVLLFAGFIVEITIATTLGAYFLVTSEFGVRQSAQALLAAQSGIQDALARVTRDKDFTSASYIVNVENYSAEVSVCKDTCVGAGKNRLWATGSAQRQRRKLEAIIVIDPVTAEVKLESLKEVEATIL</sequence>
<evidence type="ECO:0000256" key="1">
    <source>
        <dbReference type="SAM" id="Phobius"/>
    </source>
</evidence>
<gene>
    <name evidence="2" type="ORF">A3H63_01455</name>
</gene>
<keyword evidence="1" id="KW-1133">Transmembrane helix</keyword>
<protein>
    <submittedName>
        <fullName evidence="2">Uncharacterized protein</fullName>
    </submittedName>
</protein>
<evidence type="ECO:0000313" key="2">
    <source>
        <dbReference type="EMBL" id="OGY67742.1"/>
    </source>
</evidence>